<accession>A0A934UE34</accession>
<evidence type="ECO:0000256" key="2">
    <source>
        <dbReference type="ARBA" id="ARBA00022525"/>
    </source>
</evidence>
<evidence type="ECO:0000256" key="1">
    <source>
        <dbReference type="ARBA" id="ARBA00022512"/>
    </source>
</evidence>
<evidence type="ECO:0000313" key="8">
    <source>
        <dbReference type="Proteomes" id="UP000644875"/>
    </source>
</evidence>
<feature type="non-terminal residue" evidence="7">
    <location>
        <position position="1"/>
    </location>
</feature>
<keyword evidence="4" id="KW-0572">Peptidoglycan-anchor</keyword>
<reference evidence="7 8" key="1">
    <citation type="journal article" date="2021" name="Int. J. Syst. Evol. Microbiol.">
        <title>Streptococcus vicugnae sp. nov., isolated from faeces of alpacas (Vicugna pacos) and cattle (Bos taurus), Streptococcus zalophi sp. nov., and Streptococcus pacificus sp. nov., isolated from respiratory tract of California sea lions (Zalophus californianus).</title>
        <authorList>
            <person name="Volokhov D.V."/>
            <person name="Zagorodnyaya T.A."/>
            <person name="Shen Z."/>
            <person name="Blom J."/>
            <person name="Furtak V.A."/>
            <person name="Eisenberg T."/>
            <person name="Fan P."/>
            <person name="Jeong K.C."/>
            <person name="Gao Y."/>
            <person name="Zhang S."/>
            <person name="Amselle M."/>
        </authorList>
    </citation>
    <scope>NUCLEOTIDE SEQUENCE [LARGE SCALE GENOMIC DNA]</scope>
    <source>
        <strain evidence="8">CSL7508-lung</strain>
    </source>
</reference>
<organism evidence="7 8">
    <name type="scientific">Streptococcus zalophi</name>
    <dbReference type="NCBI Taxonomy" id="640031"/>
    <lineage>
        <taxon>Bacteria</taxon>
        <taxon>Bacillati</taxon>
        <taxon>Bacillota</taxon>
        <taxon>Bacilli</taxon>
        <taxon>Lactobacillales</taxon>
        <taxon>Streptococcaceae</taxon>
        <taxon>Streptococcus</taxon>
    </lineage>
</organism>
<name>A0A934UE34_9STRE</name>
<dbReference type="PROSITE" id="PS50847">
    <property type="entry name" value="GRAM_POS_ANCHORING"/>
    <property type="match status" value="1"/>
</dbReference>
<gene>
    <name evidence="7" type="ORF">JHK64_07230</name>
</gene>
<protein>
    <submittedName>
        <fullName evidence="7">LPXTG cell wall anchor domain-containing protein</fullName>
    </submittedName>
</protein>
<evidence type="ECO:0000256" key="4">
    <source>
        <dbReference type="ARBA" id="ARBA00023088"/>
    </source>
</evidence>
<feature type="region of interest" description="Disordered" evidence="5">
    <location>
        <begin position="87"/>
        <end position="117"/>
    </location>
</feature>
<feature type="compositionally biased region" description="Polar residues" evidence="5">
    <location>
        <begin position="101"/>
        <end position="117"/>
    </location>
</feature>
<proteinExistence type="predicted"/>
<keyword evidence="2" id="KW-0964">Secreted</keyword>
<keyword evidence="1" id="KW-0134">Cell wall</keyword>
<dbReference type="Pfam" id="PF00746">
    <property type="entry name" value="Gram_pos_anchor"/>
    <property type="match status" value="1"/>
</dbReference>
<keyword evidence="3" id="KW-0732">Signal</keyword>
<dbReference type="EMBL" id="JAENBP010000011">
    <property type="protein sequence ID" value="MBJ8350414.1"/>
    <property type="molecule type" value="Genomic_DNA"/>
</dbReference>
<evidence type="ECO:0000256" key="3">
    <source>
        <dbReference type="ARBA" id="ARBA00022729"/>
    </source>
</evidence>
<feature type="domain" description="Gram-positive cocci surface proteins LPxTG" evidence="6">
    <location>
        <begin position="112"/>
        <end position="146"/>
    </location>
</feature>
<evidence type="ECO:0000256" key="5">
    <source>
        <dbReference type="SAM" id="MobiDB-lite"/>
    </source>
</evidence>
<dbReference type="RefSeq" id="WP_199568333.1">
    <property type="nucleotide sequence ID" value="NZ_JAENBP010000011.1"/>
</dbReference>
<dbReference type="AlphaFoldDB" id="A0A934UE34"/>
<comment type="caution">
    <text evidence="7">The sequence shown here is derived from an EMBL/GenBank/DDBJ whole genome shotgun (WGS) entry which is preliminary data.</text>
</comment>
<feature type="compositionally biased region" description="Basic and acidic residues" evidence="5">
    <location>
        <begin position="88"/>
        <end position="100"/>
    </location>
</feature>
<evidence type="ECO:0000313" key="7">
    <source>
        <dbReference type="EMBL" id="MBJ8350414.1"/>
    </source>
</evidence>
<evidence type="ECO:0000259" key="6">
    <source>
        <dbReference type="PROSITE" id="PS50847"/>
    </source>
</evidence>
<keyword evidence="8" id="KW-1185">Reference proteome</keyword>
<dbReference type="Proteomes" id="UP000644875">
    <property type="component" value="Unassembled WGS sequence"/>
</dbReference>
<dbReference type="InterPro" id="IPR019931">
    <property type="entry name" value="LPXTG_anchor"/>
</dbReference>
<sequence length="146" mass="15588">GVVFVAKHFSEYGIVYKVVSTPETKIPNTAPIAEDKPVFEGTLETQVPKTAPSYELPEGKIETAVPKTAPTHELLAFDGKLALMSSESGHKAKGMSEKKANQASSTTQAKTLPNTGDATSTTVLGTIVALSSLSLYGYGRRKRFDK</sequence>
<dbReference type="NCBIfam" id="TIGR01167">
    <property type="entry name" value="LPXTG_anchor"/>
    <property type="match status" value="1"/>
</dbReference>